<evidence type="ECO:0000313" key="2">
    <source>
        <dbReference type="EMBL" id="REG11434.1"/>
    </source>
</evidence>
<name>A0A347ZRT3_9CHLR</name>
<dbReference type="Gene3D" id="1.20.120.450">
    <property type="entry name" value="dinb family like domain"/>
    <property type="match status" value="1"/>
</dbReference>
<dbReference type="SUPFAM" id="SSF109854">
    <property type="entry name" value="DinB/YfiT-like putative metalloenzymes"/>
    <property type="match status" value="1"/>
</dbReference>
<gene>
    <name evidence="2" type="ORF">DFR64_1317</name>
</gene>
<dbReference type="Proteomes" id="UP000256388">
    <property type="component" value="Unassembled WGS sequence"/>
</dbReference>
<proteinExistence type="predicted"/>
<accession>A0A347ZRT3</accession>
<keyword evidence="3" id="KW-1185">Reference proteome</keyword>
<dbReference type="EMBL" id="QUMS01000001">
    <property type="protein sequence ID" value="REG11434.1"/>
    <property type="molecule type" value="Genomic_DNA"/>
</dbReference>
<dbReference type="Pfam" id="PF12867">
    <property type="entry name" value="DinB_2"/>
    <property type="match status" value="1"/>
</dbReference>
<dbReference type="RefSeq" id="WP_116224563.1">
    <property type="nucleotide sequence ID" value="NZ_AP018437.1"/>
</dbReference>
<sequence>MDIIEYIRRQMAGMRRSIDGNMQNMTNELFNYPSPGTANTISATYVHLIFSEDHFIQEILQGKPSIWETGKWSEKVGIPKPPDFGEDWSAFKHQQLPIQPQVDYAAAVWAATDTYLDTLTAEDLDRKVKFAGGERTVADMLLLDTSQALGHNGEIAALKGIQGAKGLPV</sequence>
<evidence type="ECO:0000259" key="1">
    <source>
        <dbReference type="Pfam" id="PF12867"/>
    </source>
</evidence>
<comment type="caution">
    <text evidence="2">The sequence shown here is derived from an EMBL/GenBank/DDBJ whole genome shotgun (WGS) entry which is preliminary data.</text>
</comment>
<dbReference type="InterPro" id="IPR034660">
    <property type="entry name" value="DinB/YfiT-like"/>
</dbReference>
<evidence type="ECO:0000313" key="3">
    <source>
        <dbReference type="Proteomes" id="UP000256388"/>
    </source>
</evidence>
<dbReference type="OrthoDB" id="159935at2"/>
<feature type="domain" description="DinB-like" evidence="1">
    <location>
        <begin position="14"/>
        <end position="143"/>
    </location>
</feature>
<organism evidence="2 3">
    <name type="scientific">Pelolinea submarina</name>
    <dbReference type="NCBI Taxonomy" id="913107"/>
    <lineage>
        <taxon>Bacteria</taxon>
        <taxon>Bacillati</taxon>
        <taxon>Chloroflexota</taxon>
        <taxon>Anaerolineae</taxon>
        <taxon>Anaerolineales</taxon>
        <taxon>Anaerolineaceae</taxon>
        <taxon>Pelolinea</taxon>
    </lineage>
</organism>
<dbReference type="InterPro" id="IPR024775">
    <property type="entry name" value="DinB-like"/>
</dbReference>
<dbReference type="AlphaFoldDB" id="A0A347ZRT3"/>
<reference evidence="2 3" key="1">
    <citation type="submission" date="2018-08" db="EMBL/GenBank/DDBJ databases">
        <title>Genomic Encyclopedia of Type Strains, Phase IV (KMG-IV): sequencing the most valuable type-strain genomes for metagenomic binning, comparative biology and taxonomic classification.</title>
        <authorList>
            <person name="Goeker M."/>
        </authorList>
    </citation>
    <scope>NUCLEOTIDE SEQUENCE [LARGE SCALE GENOMIC DNA]</scope>
    <source>
        <strain evidence="2 3">DSM 23923</strain>
    </source>
</reference>
<protein>
    <submittedName>
        <fullName evidence="2">DinB family protein</fullName>
    </submittedName>
</protein>